<comment type="cofactor">
    <cofactor evidence="1">
        <name>FMN</name>
        <dbReference type="ChEBI" id="CHEBI:58210"/>
    </cofactor>
</comment>
<dbReference type="PROSITE" id="PS51384">
    <property type="entry name" value="FAD_FR"/>
    <property type="match status" value="1"/>
</dbReference>
<dbReference type="EMBL" id="JAIWYP010000001">
    <property type="protein sequence ID" value="KAH3889663.1"/>
    <property type="molecule type" value="Genomic_DNA"/>
</dbReference>
<dbReference type="InterPro" id="IPR023173">
    <property type="entry name" value="NADPH_Cyt_P450_Rdtase_alpha"/>
</dbReference>
<dbReference type="PRINTS" id="PR00369">
    <property type="entry name" value="FLAVODOXIN"/>
</dbReference>
<dbReference type="AlphaFoldDB" id="A0A9D4S409"/>
<comment type="cofactor">
    <cofactor evidence="2">
        <name>FAD</name>
        <dbReference type="ChEBI" id="CHEBI:57692"/>
    </cofactor>
</comment>
<evidence type="ECO:0000259" key="8">
    <source>
        <dbReference type="PROSITE" id="PS50902"/>
    </source>
</evidence>
<proteinExistence type="predicted"/>
<dbReference type="SUPFAM" id="SSF52343">
    <property type="entry name" value="Ferredoxin reductase-like, C-terminal NADP-linked domain"/>
    <property type="match status" value="1"/>
</dbReference>
<evidence type="ECO:0000256" key="3">
    <source>
        <dbReference type="ARBA" id="ARBA00022630"/>
    </source>
</evidence>
<feature type="domain" description="FAD-binding FR-type" evidence="9">
    <location>
        <begin position="241"/>
        <end position="477"/>
    </location>
</feature>
<dbReference type="Gene3D" id="3.40.50.80">
    <property type="entry name" value="Nucleotide-binding domain of ferredoxin-NADP reductase (FNR) module"/>
    <property type="match status" value="1"/>
</dbReference>
<name>A0A9D4S409_DREPO</name>
<evidence type="ECO:0000256" key="5">
    <source>
        <dbReference type="ARBA" id="ARBA00022827"/>
    </source>
</evidence>
<keyword evidence="6" id="KW-0521">NADP</keyword>
<dbReference type="InterPro" id="IPR001094">
    <property type="entry name" value="Flavdoxin-like"/>
</dbReference>
<dbReference type="InterPro" id="IPR001709">
    <property type="entry name" value="Flavoprot_Pyr_Nucl_cyt_Rdtase"/>
</dbReference>
<dbReference type="InterPro" id="IPR008254">
    <property type="entry name" value="Flavodoxin/NO_synth"/>
</dbReference>
<keyword evidence="7" id="KW-0560">Oxidoreductase</keyword>
<dbReference type="GO" id="GO:0050660">
    <property type="term" value="F:flavin adenine dinucleotide binding"/>
    <property type="evidence" value="ECO:0007669"/>
    <property type="project" value="TreeGrafter"/>
</dbReference>
<protein>
    <submittedName>
        <fullName evidence="10">Uncharacterized protein</fullName>
    </submittedName>
</protein>
<keyword evidence="4" id="KW-0288">FMN</keyword>
<dbReference type="Gene3D" id="2.40.30.10">
    <property type="entry name" value="Translation factors"/>
    <property type="match status" value="1"/>
</dbReference>
<dbReference type="GO" id="GO:0005829">
    <property type="term" value="C:cytosol"/>
    <property type="evidence" value="ECO:0007669"/>
    <property type="project" value="TreeGrafter"/>
</dbReference>
<dbReference type="GO" id="GO:0010181">
    <property type="term" value="F:FMN binding"/>
    <property type="evidence" value="ECO:0007669"/>
    <property type="project" value="InterPro"/>
</dbReference>
<dbReference type="SUPFAM" id="SSF52218">
    <property type="entry name" value="Flavoproteins"/>
    <property type="match status" value="1"/>
</dbReference>
<dbReference type="PROSITE" id="PS50902">
    <property type="entry name" value="FLAVODOXIN_LIKE"/>
    <property type="match status" value="1"/>
</dbReference>
<dbReference type="Gene3D" id="1.20.990.10">
    <property type="entry name" value="NADPH-cytochrome p450 Reductase, Chain A, domain 3"/>
    <property type="match status" value="1"/>
</dbReference>
<keyword evidence="3" id="KW-0285">Flavoprotein</keyword>
<dbReference type="InterPro" id="IPR029039">
    <property type="entry name" value="Flavoprotein-like_sf"/>
</dbReference>
<evidence type="ECO:0000256" key="1">
    <source>
        <dbReference type="ARBA" id="ARBA00001917"/>
    </source>
</evidence>
<dbReference type="InterPro" id="IPR039261">
    <property type="entry name" value="FNR_nucleotide-bd"/>
</dbReference>
<dbReference type="Pfam" id="PF00667">
    <property type="entry name" value="FAD_binding_1"/>
    <property type="match status" value="1"/>
</dbReference>
<keyword evidence="5" id="KW-0274">FAD</keyword>
<reference evidence="10" key="2">
    <citation type="submission" date="2020-11" db="EMBL/GenBank/DDBJ databases">
        <authorList>
            <person name="McCartney M.A."/>
            <person name="Auch B."/>
            <person name="Kono T."/>
            <person name="Mallez S."/>
            <person name="Becker A."/>
            <person name="Gohl D.M."/>
            <person name="Silverstein K.A.T."/>
            <person name="Koren S."/>
            <person name="Bechman K.B."/>
            <person name="Herman A."/>
            <person name="Abrahante J.E."/>
            <person name="Garbe J."/>
        </authorList>
    </citation>
    <scope>NUCLEOTIDE SEQUENCE</scope>
    <source>
        <strain evidence="10">Duluth1</strain>
        <tissue evidence="10">Whole animal</tissue>
    </source>
</reference>
<keyword evidence="11" id="KW-1185">Reference proteome</keyword>
<evidence type="ECO:0000256" key="7">
    <source>
        <dbReference type="ARBA" id="ARBA00023002"/>
    </source>
</evidence>
<dbReference type="InterPro" id="IPR003097">
    <property type="entry name" value="CysJ-like_FAD-binding"/>
</dbReference>
<evidence type="ECO:0000313" key="10">
    <source>
        <dbReference type="EMBL" id="KAH3889663.1"/>
    </source>
</evidence>
<evidence type="ECO:0000256" key="6">
    <source>
        <dbReference type="ARBA" id="ARBA00022857"/>
    </source>
</evidence>
<dbReference type="InterPro" id="IPR001433">
    <property type="entry name" value="OxRdtase_FAD/NAD-bd"/>
</dbReference>
<evidence type="ECO:0000313" key="11">
    <source>
        <dbReference type="Proteomes" id="UP000828390"/>
    </source>
</evidence>
<dbReference type="Gene3D" id="3.40.50.360">
    <property type="match status" value="1"/>
</dbReference>
<dbReference type="PRINTS" id="PR00371">
    <property type="entry name" value="FPNCR"/>
</dbReference>
<dbReference type="Proteomes" id="UP000828390">
    <property type="component" value="Unassembled WGS sequence"/>
</dbReference>
<dbReference type="InterPro" id="IPR017927">
    <property type="entry name" value="FAD-bd_FR_type"/>
</dbReference>
<accession>A0A9D4S409</accession>
<dbReference type="GO" id="GO:0016491">
    <property type="term" value="F:oxidoreductase activity"/>
    <property type="evidence" value="ECO:0007669"/>
    <property type="project" value="UniProtKB-KW"/>
</dbReference>
<dbReference type="InterPro" id="IPR017938">
    <property type="entry name" value="Riboflavin_synthase-like_b-brl"/>
</dbReference>
<organism evidence="10 11">
    <name type="scientific">Dreissena polymorpha</name>
    <name type="common">Zebra mussel</name>
    <name type="synonym">Mytilus polymorpha</name>
    <dbReference type="NCBI Taxonomy" id="45954"/>
    <lineage>
        <taxon>Eukaryota</taxon>
        <taxon>Metazoa</taxon>
        <taxon>Spiralia</taxon>
        <taxon>Lophotrochozoa</taxon>
        <taxon>Mollusca</taxon>
        <taxon>Bivalvia</taxon>
        <taxon>Autobranchia</taxon>
        <taxon>Heteroconchia</taxon>
        <taxon>Euheterodonta</taxon>
        <taxon>Imparidentia</taxon>
        <taxon>Neoheterodontei</taxon>
        <taxon>Myida</taxon>
        <taxon>Dreissenoidea</taxon>
        <taxon>Dreissenidae</taxon>
        <taxon>Dreissena</taxon>
    </lineage>
</organism>
<sequence>MFLYFGFAMVAVVVFYVYRVITTSSGSDFHDNSIDAFIVEDTGLDKNISKSRTNRYQQDYLTEGRQVLILYGTEYGCSEEIAKLLYDRLKRLNSDNEDIPLQPRVINVRDYALIDFQREHVTFVVISTSGDGVPPSDAVDFCSYVKDTDIPGMSRCKFSVLALGDSNYPQFCKVGRFIHERFIEMGGECVVPQTDVDMEDWTVINKWLDSVVHCLTTMYIPSQLDYIQHGSITVEDHYSRKTPFLATLKVKLPLTKMSTGDDKETIHCEFDITGSGLAWQPGDALGIYPENNPSEVEALLDAMKCSGEEVVPVPSWVYQTGIKSPDVQPLSVILRRFFDLKSVKVDLLEALLGHNKNEVELKKLDLLLQDGVSKSNTQLHQYLEHREVADVLQDFSSHQLPWKQILANLKCLQPRYYSIASSSKTDSNMVSIAAAVIRYTTLGKPRTGVTTTFLQDRCIVGDTCPVFVSHNIGFHLPADTRWPLILIGPGTGLAPFMAFIQERAMEMSQMRPGQQFGEIRLYFGCQHREKDFLYRHQLESWDQAGIISLRTAFSRDQAHKVYVQHLIHEDAVHIWRMLDQENAHIYVCGDAKHMARDVHVTLTKVIKGQGHMSQKEAELYLQNLEQNCARYQKDVWVI</sequence>
<dbReference type="PANTHER" id="PTHR19384:SF128">
    <property type="entry name" value="NADPH OXIDOREDUCTASE A"/>
    <property type="match status" value="1"/>
</dbReference>
<dbReference type="PANTHER" id="PTHR19384">
    <property type="entry name" value="NITRIC OXIDE SYNTHASE-RELATED"/>
    <property type="match status" value="1"/>
</dbReference>
<gene>
    <name evidence="10" type="ORF">DPMN_013724</name>
</gene>
<dbReference type="OrthoDB" id="1856718at2759"/>
<evidence type="ECO:0000259" key="9">
    <source>
        <dbReference type="PROSITE" id="PS51384"/>
    </source>
</evidence>
<comment type="caution">
    <text evidence="10">The sequence shown here is derived from an EMBL/GenBank/DDBJ whole genome shotgun (WGS) entry which is preliminary data.</text>
</comment>
<feature type="domain" description="Flavodoxin-like" evidence="8">
    <location>
        <begin position="67"/>
        <end position="212"/>
    </location>
</feature>
<dbReference type="FunFam" id="3.40.50.80:FF:000001">
    <property type="entry name" value="NADPH--cytochrome P450 reductase 1"/>
    <property type="match status" value="1"/>
</dbReference>
<dbReference type="SUPFAM" id="SSF63380">
    <property type="entry name" value="Riboflavin synthase domain-like"/>
    <property type="match status" value="1"/>
</dbReference>
<dbReference type="Pfam" id="PF00175">
    <property type="entry name" value="NAD_binding_1"/>
    <property type="match status" value="1"/>
</dbReference>
<dbReference type="Pfam" id="PF00258">
    <property type="entry name" value="Flavodoxin_1"/>
    <property type="match status" value="1"/>
</dbReference>
<evidence type="ECO:0000256" key="4">
    <source>
        <dbReference type="ARBA" id="ARBA00022643"/>
    </source>
</evidence>
<evidence type="ECO:0000256" key="2">
    <source>
        <dbReference type="ARBA" id="ARBA00001974"/>
    </source>
</evidence>
<reference evidence="10" key="1">
    <citation type="journal article" date="2019" name="bioRxiv">
        <title>The Genome of the Zebra Mussel, Dreissena polymorpha: A Resource for Invasive Species Research.</title>
        <authorList>
            <person name="McCartney M.A."/>
            <person name="Auch B."/>
            <person name="Kono T."/>
            <person name="Mallez S."/>
            <person name="Zhang Y."/>
            <person name="Obille A."/>
            <person name="Becker A."/>
            <person name="Abrahante J.E."/>
            <person name="Garbe J."/>
            <person name="Badalamenti J.P."/>
            <person name="Herman A."/>
            <person name="Mangelson H."/>
            <person name="Liachko I."/>
            <person name="Sullivan S."/>
            <person name="Sone E.D."/>
            <person name="Koren S."/>
            <person name="Silverstein K.A.T."/>
            <person name="Beckman K.B."/>
            <person name="Gohl D.M."/>
        </authorList>
    </citation>
    <scope>NUCLEOTIDE SEQUENCE</scope>
    <source>
        <strain evidence="10">Duluth1</strain>
        <tissue evidence="10">Whole animal</tissue>
    </source>
</reference>